<reference evidence="1 2" key="1">
    <citation type="journal article" date="2007" name="Nat. Biotechnol.">
        <title>Genome sequence of the lignocellulose-bioconverting and xylose-fermenting yeast Pichia stipitis.</title>
        <authorList>
            <person name="Jeffries T.W."/>
            <person name="Grigoriev I.V."/>
            <person name="Grimwood J."/>
            <person name="Laplaza J.M."/>
            <person name="Aerts A."/>
            <person name="Salamov A."/>
            <person name="Schmutz J."/>
            <person name="Lindquist E."/>
            <person name="Dehal P."/>
            <person name="Shapiro H."/>
            <person name="Jin Y.S."/>
            <person name="Passoth V."/>
            <person name="Richardson P.M."/>
        </authorList>
    </citation>
    <scope>NUCLEOTIDE SEQUENCE [LARGE SCALE GENOMIC DNA]</scope>
    <source>
        <strain evidence="2">ATCC 58785 / CBS 6054 / NBRC 10063 / NRRL Y-11545</strain>
    </source>
</reference>
<evidence type="ECO:0000313" key="2">
    <source>
        <dbReference type="Proteomes" id="UP000002258"/>
    </source>
</evidence>
<keyword evidence="2" id="KW-1185">Reference proteome</keyword>
<dbReference type="KEGG" id="pic:PICST_33598"/>
<dbReference type="OrthoDB" id="10314993at2759"/>
<evidence type="ECO:0008006" key="3">
    <source>
        <dbReference type="Google" id="ProtNLM"/>
    </source>
</evidence>
<name>A3LZM6_PICST</name>
<evidence type="ECO:0000313" key="1">
    <source>
        <dbReference type="EMBL" id="ABN68368.2"/>
    </source>
</evidence>
<gene>
    <name evidence="1" type="ORF">PICST_33598</name>
</gene>
<sequence length="205" mass="23473">MGIPYPFYVDQPGTLEAEMYHHPTTAATTATTSCRQQLNTEEGKVVRSFICNECHTPISVCAYNQNFDNQNPNVSDFSFVNVKPEDHLEVLNQQIVVNNMFCCTCNSFVGFRIINFIPVQPKLIEYEVPKIAQDSNSQPSDDVPDIDLIRFKNKLINIENDLTIKSQRLNYLHFLKANEKLIGRYYLALSRVKLTDIRYGTIQAD</sequence>
<accession>A3LZM6</accession>
<dbReference type="GeneID" id="4840759"/>
<dbReference type="AlphaFoldDB" id="A3LZM6"/>
<dbReference type="eggNOG" id="ENOG502RQJC">
    <property type="taxonomic scope" value="Eukaryota"/>
</dbReference>
<dbReference type="Proteomes" id="UP000002258">
    <property type="component" value="Chromosome 7"/>
</dbReference>
<dbReference type="InParanoid" id="A3LZM6"/>
<protein>
    <recommendedName>
        <fullName evidence="3">Yippee domain-containing protein</fullName>
    </recommendedName>
</protein>
<proteinExistence type="predicted"/>
<dbReference type="RefSeq" id="XP_001386397.2">
    <property type="nucleotide sequence ID" value="XM_001386360.1"/>
</dbReference>
<dbReference type="HOGENOM" id="CLU_1337939_0_0_1"/>
<organism evidence="1 2">
    <name type="scientific">Scheffersomyces stipitis (strain ATCC 58785 / CBS 6054 / NBRC 10063 / NRRL Y-11545)</name>
    <name type="common">Yeast</name>
    <name type="synonym">Pichia stipitis</name>
    <dbReference type="NCBI Taxonomy" id="322104"/>
    <lineage>
        <taxon>Eukaryota</taxon>
        <taxon>Fungi</taxon>
        <taxon>Dikarya</taxon>
        <taxon>Ascomycota</taxon>
        <taxon>Saccharomycotina</taxon>
        <taxon>Pichiomycetes</taxon>
        <taxon>Debaryomycetaceae</taxon>
        <taxon>Scheffersomyces</taxon>
    </lineage>
</organism>
<dbReference type="EMBL" id="CP000501">
    <property type="protein sequence ID" value="ABN68368.2"/>
    <property type="molecule type" value="Genomic_DNA"/>
</dbReference>